<sequence length="312" mass="35190">MDEILSDPAAKGHLTSLWDQRIFHFGYLNTPYADFSHDKFTQLMEILKTVSSLMRDKSTAERPSFTILVAAMHSDLWIKHATHVFRDTFQPDAVVLVGHLPSRRSESESCEILPPTTLVHFARRASPSLRDAHETVRKLDSRGIRAALFVSLAMFGRWYKPRYQNPESRTRSESRRAFDFLQKCRHDSGDVLGSHVQVCRDSSYTIAHHKEEPQGAVAYNQAAGILLAYDSPESLKQKLCVARSNVTAVKYGFAAFNVEYEDGTNRCGEGAFSRLRALRDLLNAFGRNGTPEEAEDCSAHAERVTPGKRMAR</sequence>
<feature type="region of interest" description="Disordered" evidence="1">
    <location>
        <begin position="290"/>
        <end position="312"/>
    </location>
</feature>
<dbReference type="AlphaFoldDB" id="A0A9D4T4P6"/>
<keyword evidence="3" id="KW-1185">Reference proteome</keyword>
<organism evidence="2 3">
    <name type="scientific">Rhipicephalus sanguineus</name>
    <name type="common">Brown dog tick</name>
    <name type="synonym">Ixodes sanguineus</name>
    <dbReference type="NCBI Taxonomy" id="34632"/>
    <lineage>
        <taxon>Eukaryota</taxon>
        <taxon>Metazoa</taxon>
        <taxon>Ecdysozoa</taxon>
        <taxon>Arthropoda</taxon>
        <taxon>Chelicerata</taxon>
        <taxon>Arachnida</taxon>
        <taxon>Acari</taxon>
        <taxon>Parasitiformes</taxon>
        <taxon>Ixodida</taxon>
        <taxon>Ixodoidea</taxon>
        <taxon>Ixodidae</taxon>
        <taxon>Rhipicephalinae</taxon>
        <taxon>Rhipicephalus</taxon>
        <taxon>Rhipicephalus</taxon>
    </lineage>
</organism>
<name>A0A9D4T4P6_RHISA</name>
<accession>A0A9D4T4P6</accession>
<proteinExistence type="predicted"/>
<reference evidence="2" key="2">
    <citation type="submission" date="2021-09" db="EMBL/GenBank/DDBJ databases">
        <authorList>
            <person name="Jia N."/>
            <person name="Wang J."/>
            <person name="Shi W."/>
            <person name="Du L."/>
            <person name="Sun Y."/>
            <person name="Zhan W."/>
            <person name="Jiang J."/>
            <person name="Wang Q."/>
            <person name="Zhang B."/>
            <person name="Ji P."/>
            <person name="Sakyi L.B."/>
            <person name="Cui X."/>
            <person name="Yuan T."/>
            <person name="Jiang B."/>
            <person name="Yang W."/>
            <person name="Lam T.T.-Y."/>
            <person name="Chang Q."/>
            <person name="Ding S."/>
            <person name="Wang X."/>
            <person name="Zhu J."/>
            <person name="Ruan X."/>
            <person name="Zhao L."/>
            <person name="Wei J."/>
            <person name="Que T."/>
            <person name="Du C."/>
            <person name="Cheng J."/>
            <person name="Dai P."/>
            <person name="Han X."/>
            <person name="Huang E."/>
            <person name="Gao Y."/>
            <person name="Liu J."/>
            <person name="Shao H."/>
            <person name="Ye R."/>
            <person name="Li L."/>
            <person name="Wei W."/>
            <person name="Wang X."/>
            <person name="Wang C."/>
            <person name="Huo Q."/>
            <person name="Li W."/>
            <person name="Guo W."/>
            <person name="Chen H."/>
            <person name="Chen S."/>
            <person name="Zhou L."/>
            <person name="Zhou L."/>
            <person name="Ni X."/>
            <person name="Tian J."/>
            <person name="Zhou Y."/>
            <person name="Sheng Y."/>
            <person name="Liu T."/>
            <person name="Pan Y."/>
            <person name="Xia L."/>
            <person name="Li J."/>
            <person name="Zhao F."/>
            <person name="Cao W."/>
        </authorList>
    </citation>
    <scope>NUCLEOTIDE SEQUENCE</scope>
    <source>
        <strain evidence="2">Rsan-2018</strain>
        <tissue evidence="2">Larvae</tissue>
    </source>
</reference>
<evidence type="ECO:0000256" key="1">
    <source>
        <dbReference type="SAM" id="MobiDB-lite"/>
    </source>
</evidence>
<gene>
    <name evidence="2" type="ORF">HPB52_001776</name>
</gene>
<dbReference type="EMBL" id="JABSTV010001246">
    <property type="protein sequence ID" value="KAH7975447.1"/>
    <property type="molecule type" value="Genomic_DNA"/>
</dbReference>
<reference evidence="2" key="1">
    <citation type="journal article" date="2020" name="Cell">
        <title>Large-Scale Comparative Analyses of Tick Genomes Elucidate Their Genetic Diversity and Vector Capacities.</title>
        <authorList>
            <consortium name="Tick Genome and Microbiome Consortium (TIGMIC)"/>
            <person name="Jia N."/>
            <person name="Wang J."/>
            <person name="Shi W."/>
            <person name="Du L."/>
            <person name="Sun Y."/>
            <person name="Zhan W."/>
            <person name="Jiang J.F."/>
            <person name="Wang Q."/>
            <person name="Zhang B."/>
            <person name="Ji P."/>
            <person name="Bell-Sakyi L."/>
            <person name="Cui X.M."/>
            <person name="Yuan T.T."/>
            <person name="Jiang B.G."/>
            <person name="Yang W.F."/>
            <person name="Lam T.T."/>
            <person name="Chang Q.C."/>
            <person name="Ding S.J."/>
            <person name="Wang X.J."/>
            <person name="Zhu J.G."/>
            <person name="Ruan X.D."/>
            <person name="Zhao L."/>
            <person name="Wei J.T."/>
            <person name="Ye R.Z."/>
            <person name="Que T.C."/>
            <person name="Du C.H."/>
            <person name="Zhou Y.H."/>
            <person name="Cheng J.X."/>
            <person name="Dai P.F."/>
            <person name="Guo W.B."/>
            <person name="Han X.H."/>
            <person name="Huang E.J."/>
            <person name="Li L.F."/>
            <person name="Wei W."/>
            <person name="Gao Y.C."/>
            <person name="Liu J.Z."/>
            <person name="Shao H.Z."/>
            <person name="Wang X."/>
            <person name="Wang C.C."/>
            <person name="Yang T.C."/>
            <person name="Huo Q.B."/>
            <person name="Li W."/>
            <person name="Chen H.Y."/>
            <person name="Chen S.E."/>
            <person name="Zhou L.G."/>
            <person name="Ni X.B."/>
            <person name="Tian J.H."/>
            <person name="Sheng Y."/>
            <person name="Liu T."/>
            <person name="Pan Y.S."/>
            <person name="Xia L.Y."/>
            <person name="Li J."/>
            <person name="Zhao F."/>
            <person name="Cao W.C."/>
        </authorList>
    </citation>
    <scope>NUCLEOTIDE SEQUENCE</scope>
    <source>
        <strain evidence="2">Rsan-2018</strain>
    </source>
</reference>
<evidence type="ECO:0000313" key="3">
    <source>
        <dbReference type="Proteomes" id="UP000821837"/>
    </source>
</evidence>
<comment type="caution">
    <text evidence="2">The sequence shown here is derived from an EMBL/GenBank/DDBJ whole genome shotgun (WGS) entry which is preliminary data.</text>
</comment>
<dbReference type="VEuPathDB" id="VectorBase:RSAN_028662"/>
<dbReference type="Proteomes" id="UP000821837">
    <property type="component" value="Chromosome 10"/>
</dbReference>
<evidence type="ECO:0000313" key="2">
    <source>
        <dbReference type="EMBL" id="KAH7975447.1"/>
    </source>
</evidence>
<protein>
    <submittedName>
        <fullName evidence="2">Uncharacterized protein</fullName>
    </submittedName>
</protein>